<feature type="region of interest" description="Disordered" evidence="7">
    <location>
        <begin position="914"/>
        <end position="937"/>
    </location>
</feature>
<dbReference type="InterPro" id="IPR017441">
    <property type="entry name" value="Protein_kinase_ATP_BS"/>
</dbReference>
<gene>
    <name evidence="9" type="ORF">LAESUDRAFT_750759</name>
</gene>
<dbReference type="InterPro" id="IPR011009">
    <property type="entry name" value="Kinase-like_dom_sf"/>
</dbReference>
<dbReference type="OrthoDB" id="1668230at2759"/>
<dbReference type="GeneID" id="63828648"/>
<reference evidence="9 10" key="1">
    <citation type="journal article" date="2016" name="Mol. Biol. Evol.">
        <title>Comparative Genomics of Early-Diverging Mushroom-Forming Fungi Provides Insights into the Origins of Lignocellulose Decay Capabilities.</title>
        <authorList>
            <person name="Nagy L.G."/>
            <person name="Riley R."/>
            <person name="Tritt A."/>
            <person name="Adam C."/>
            <person name="Daum C."/>
            <person name="Floudas D."/>
            <person name="Sun H."/>
            <person name="Yadav J.S."/>
            <person name="Pangilinan J."/>
            <person name="Larsson K.H."/>
            <person name="Matsuura K."/>
            <person name="Barry K."/>
            <person name="Labutti K."/>
            <person name="Kuo R."/>
            <person name="Ohm R.A."/>
            <person name="Bhattacharya S.S."/>
            <person name="Shirouzu T."/>
            <person name="Yoshinaga Y."/>
            <person name="Martin F.M."/>
            <person name="Grigoriev I.V."/>
            <person name="Hibbett D.S."/>
        </authorList>
    </citation>
    <scope>NUCLEOTIDE SEQUENCE [LARGE SCALE GENOMIC DNA]</scope>
    <source>
        <strain evidence="9 10">93-53</strain>
    </source>
</reference>
<keyword evidence="2" id="KW-0808">Transferase</keyword>
<keyword evidence="5 6" id="KW-0067">ATP-binding</keyword>
<feature type="compositionally biased region" description="Polar residues" evidence="7">
    <location>
        <begin position="77"/>
        <end position="95"/>
    </location>
</feature>
<feature type="region of interest" description="Disordered" evidence="7">
    <location>
        <begin position="108"/>
        <end position="161"/>
    </location>
</feature>
<dbReference type="InterPro" id="IPR001245">
    <property type="entry name" value="Ser-Thr/Tyr_kinase_cat_dom"/>
</dbReference>
<dbReference type="InterPro" id="IPR059179">
    <property type="entry name" value="MLKL-like_MCAfunc"/>
</dbReference>
<accession>A0A165DJX9</accession>
<dbReference type="EMBL" id="KV427632">
    <property type="protein sequence ID" value="KZT05047.1"/>
    <property type="molecule type" value="Genomic_DNA"/>
</dbReference>
<protein>
    <recommendedName>
        <fullName evidence="8">Protein kinase domain-containing protein</fullName>
    </recommendedName>
</protein>
<sequence length="1227" mass="136504">MNTNAKSAAATESPLSPTKSSELTHALISPLTPEVTPTPATAPLPSVDIFESDLPPQSVWARRIAYNRSRGLSVSTIRATPDGSQPVNRITSNPLPQKAFPSFSSLTLVDSYDQPPQSRGVSSKGRSDSPRRGDWGLTWRITQGRSQTPPHEPPTSWWNAREPISRPWEDKRHKSVPSEQTEGWLRTRQRVAAAAVNVLGTAGEATHEVLVVSVELLEFAPLPGLQAAARSLLEIWDALQMVEINRSACLRLTERCATILFSVREDIAEAGDQVGQELLHPIERLVDAFSEVHRLLQKQNHRPFIKRYLNREKIQRHIERCDRELNDALRMFNLSIQVRILKQVLKVEEQQRTDHMALLERLAAGQLSPQPITLSASPANALELSGAGEAPIKSIDQLLLATPEQIRATLQQVMAQQNEQDLASDIADMRQLMRSALQENNDVEMIRVLQVGRDEMPEAIKALQRALEAETNREMIASELEDTVMVASISSAAAGVGANLTRSMTVASVESKRTASDRSNGSYRMPRDTLDREFMESGIDALRRISMADTSLPSWVITLYEVDRDEKIGIGFFSDVYKGTWKEHTVAIKVLAETTPRKLFIQEVNIWKQLKHPHVLELLGASSTTADPPWFFVSPYMKNGSLVSYLKGLPSLDAVDVLKMTQEIAKGMSYLHGQGVLHGDLKGSNVLVNDRGHCVITDFGQSEIKSEVYRISGTAPPHGTLRWQAPELMAGQGLLTQQIDVYAFGMCCIEILTKGGLPWPLADDEAVRHFVLRENKRPETPALQRAWLPFLVEIVHSAWHWDPQQRPSFTKIVRDIQKLRERYSPDIKSSPSPHYLPMLLSEEQERKSPDMRPVPLPPLPPDTTATFIEENSFSPDASFHTPNNSSFHVMDSPPRAFDFPSDGLDFNERDCETRYDDLPSPPILTRSSSISSPDSRSEFGVMLDPPGYLSPPPIDETLAEIVNERRYRMLLQHEYHPSLTLPLWTPIHVPLGAVGYLSRPSGTFIPLFDAFKPLESSDTATGAMASLQGYGNIPMGSSRNDKRGVARRGMDMLHAWLAAKSGSSSAIARQYSTPLRAGHKTAHLFTEATVYNYMKDLVAAKRWFKANIDCILKLYGPEHHLSREDVILVIGTLDAQDYGLFVSHSHPDGQLHFNVYSSPKVGQTWGHFSTTTDPSSSLAAGPVYADEPLESERSAKKVSSVGHGGPWDTVLLARLRFKTDSAEPTSQ</sequence>
<evidence type="ECO:0000256" key="1">
    <source>
        <dbReference type="ARBA" id="ARBA00022527"/>
    </source>
</evidence>
<dbReference type="Pfam" id="PF07714">
    <property type="entry name" value="PK_Tyr_Ser-Thr"/>
    <property type="match status" value="1"/>
</dbReference>
<dbReference type="Gene3D" id="1.10.510.10">
    <property type="entry name" value="Transferase(Phosphotransferase) domain 1"/>
    <property type="match status" value="1"/>
</dbReference>
<keyword evidence="10" id="KW-1185">Reference proteome</keyword>
<dbReference type="PROSITE" id="PS50011">
    <property type="entry name" value="PROTEIN_KINASE_DOM"/>
    <property type="match status" value="1"/>
</dbReference>
<keyword evidence="4" id="KW-0418">Kinase</keyword>
<feature type="compositionally biased region" description="Low complexity" evidence="7">
    <location>
        <begin position="923"/>
        <end position="934"/>
    </location>
</feature>
<keyword evidence="1" id="KW-0723">Serine/threonine-protein kinase</keyword>
<evidence type="ECO:0000256" key="5">
    <source>
        <dbReference type="ARBA" id="ARBA00022840"/>
    </source>
</evidence>
<feature type="compositionally biased region" description="Polar residues" evidence="7">
    <location>
        <begin position="108"/>
        <end position="121"/>
    </location>
</feature>
<keyword evidence="3 6" id="KW-0547">Nucleotide-binding</keyword>
<dbReference type="AlphaFoldDB" id="A0A165DJX9"/>
<dbReference type="PROSITE" id="PS00107">
    <property type="entry name" value="PROTEIN_KINASE_ATP"/>
    <property type="match status" value="1"/>
</dbReference>
<dbReference type="Pfam" id="PF22215">
    <property type="entry name" value="MLKL_N"/>
    <property type="match status" value="1"/>
</dbReference>
<dbReference type="Proteomes" id="UP000076871">
    <property type="component" value="Unassembled WGS sequence"/>
</dbReference>
<dbReference type="InterPro" id="IPR036537">
    <property type="entry name" value="Adaptor_Cbl_N_dom_sf"/>
</dbReference>
<dbReference type="InterPro" id="IPR000719">
    <property type="entry name" value="Prot_kinase_dom"/>
</dbReference>
<evidence type="ECO:0000259" key="8">
    <source>
        <dbReference type="PROSITE" id="PS50011"/>
    </source>
</evidence>
<feature type="compositionally biased region" description="Polar residues" evidence="7">
    <location>
        <begin position="13"/>
        <end position="23"/>
    </location>
</feature>
<dbReference type="RefSeq" id="XP_040762787.1">
    <property type="nucleotide sequence ID" value="XM_040911620.1"/>
</dbReference>
<dbReference type="Gene3D" id="1.20.930.20">
    <property type="entry name" value="Adaptor protein Cbl, N-terminal domain"/>
    <property type="match status" value="1"/>
</dbReference>
<dbReference type="CDD" id="cd21037">
    <property type="entry name" value="MLKL_NTD"/>
    <property type="match status" value="1"/>
</dbReference>
<dbReference type="GO" id="GO:0007166">
    <property type="term" value="P:cell surface receptor signaling pathway"/>
    <property type="evidence" value="ECO:0007669"/>
    <property type="project" value="InterPro"/>
</dbReference>
<evidence type="ECO:0000256" key="3">
    <source>
        <dbReference type="ARBA" id="ARBA00022741"/>
    </source>
</evidence>
<feature type="region of interest" description="Disordered" evidence="7">
    <location>
        <begin position="77"/>
        <end position="96"/>
    </location>
</feature>
<dbReference type="GO" id="GO:0004674">
    <property type="term" value="F:protein serine/threonine kinase activity"/>
    <property type="evidence" value="ECO:0007669"/>
    <property type="project" value="UniProtKB-KW"/>
</dbReference>
<dbReference type="STRING" id="1314785.A0A165DJX9"/>
<evidence type="ECO:0000256" key="2">
    <source>
        <dbReference type="ARBA" id="ARBA00022679"/>
    </source>
</evidence>
<evidence type="ECO:0000256" key="6">
    <source>
        <dbReference type="PROSITE-ProRule" id="PRU10141"/>
    </source>
</evidence>
<feature type="compositionally biased region" description="Low complexity" evidence="7">
    <location>
        <begin position="30"/>
        <end position="42"/>
    </location>
</feature>
<organism evidence="9 10">
    <name type="scientific">Laetiporus sulphureus 93-53</name>
    <dbReference type="NCBI Taxonomy" id="1314785"/>
    <lineage>
        <taxon>Eukaryota</taxon>
        <taxon>Fungi</taxon>
        <taxon>Dikarya</taxon>
        <taxon>Basidiomycota</taxon>
        <taxon>Agaricomycotina</taxon>
        <taxon>Agaricomycetes</taxon>
        <taxon>Polyporales</taxon>
        <taxon>Laetiporus</taxon>
    </lineage>
</organism>
<dbReference type="PROSITE" id="PS00108">
    <property type="entry name" value="PROTEIN_KINASE_ST"/>
    <property type="match status" value="1"/>
</dbReference>
<dbReference type="PANTHER" id="PTHR44329:SF288">
    <property type="entry name" value="MITOGEN-ACTIVATED PROTEIN KINASE KINASE KINASE 20"/>
    <property type="match status" value="1"/>
</dbReference>
<evidence type="ECO:0000256" key="4">
    <source>
        <dbReference type="ARBA" id="ARBA00022777"/>
    </source>
</evidence>
<dbReference type="PANTHER" id="PTHR44329">
    <property type="entry name" value="SERINE/THREONINE-PROTEIN KINASE TNNI3K-RELATED"/>
    <property type="match status" value="1"/>
</dbReference>
<dbReference type="InterPro" id="IPR051681">
    <property type="entry name" value="Ser/Thr_Kinases-Pseudokinases"/>
</dbReference>
<feature type="domain" description="Protein kinase" evidence="8">
    <location>
        <begin position="562"/>
        <end position="819"/>
    </location>
</feature>
<evidence type="ECO:0000313" key="9">
    <source>
        <dbReference type="EMBL" id="KZT05047.1"/>
    </source>
</evidence>
<proteinExistence type="predicted"/>
<dbReference type="SUPFAM" id="SSF56112">
    <property type="entry name" value="Protein kinase-like (PK-like)"/>
    <property type="match status" value="1"/>
</dbReference>
<feature type="binding site" evidence="6">
    <location>
        <position position="598"/>
    </location>
    <ligand>
        <name>ATP</name>
        <dbReference type="ChEBI" id="CHEBI:30616"/>
    </ligand>
</feature>
<evidence type="ECO:0000256" key="7">
    <source>
        <dbReference type="SAM" id="MobiDB-lite"/>
    </source>
</evidence>
<feature type="region of interest" description="Disordered" evidence="7">
    <location>
        <begin position="1"/>
        <end position="42"/>
    </location>
</feature>
<evidence type="ECO:0000313" key="10">
    <source>
        <dbReference type="Proteomes" id="UP000076871"/>
    </source>
</evidence>
<dbReference type="InterPro" id="IPR054000">
    <property type="entry name" value="MLKL_N"/>
</dbReference>
<dbReference type="SMART" id="SM00220">
    <property type="entry name" value="S_TKc"/>
    <property type="match status" value="1"/>
</dbReference>
<feature type="compositionally biased region" description="Basic and acidic residues" evidence="7">
    <location>
        <begin position="125"/>
        <end position="134"/>
    </location>
</feature>
<dbReference type="InParanoid" id="A0A165DJX9"/>
<dbReference type="InterPro" id="IPR008271">
    <property type="entry name" value="Ser/Thr_kinase_AS"/>
</dbReference>
<name>A0A165DJX9_9APHY</name>
<feature type="compositionally biased region" description="Polar residues" evidence="7">
    <location>
        <begin position="140"/>
        <end position="149"/>
    </location>
</feature>
<dbReference type="GO" id="GO:0005524">
    <property type="term" value="F:ATP binding"/>
    <property type="evidence" value="ECO:0007669"/>
    <property type="project" value="UniProtKB-UniRule"/>
</dbReference>